<dbReference type="GO" id="GO:0009424">
    <property type="term" value="C:bacterial-type flagellum hook"/>
    <property type="evidence" value="ECO:0007669"/>
    <property type="project" value="UniProtKB-UniRule"/>
</dbReference>
<dbReference type="AlphaFoldDB" id="A0A512H4H8"/>
<comment type="subcellular location">
    <subcellularLocation>
        <location evidence="5">Secreted</location>
    </subcellularLocation>
    <subcellularLocation>
        <location evidence="5">Bacterial flagellum</location>
    </subcellularLocation>
</comment>
<evidence type="ECO:0000256" key="4">
    <source>
        <dbReference type="ARBA" id="ARBA00023143"/>
    </source>
</evidence>
<keyword evidence="5" id="KW-0964">Secreted</keyword>
<evidence type="ECO:0000256" key="1">
    <source>
        <dbReference type="ARBA" id="ARBA00009764"/>
    </source>
</evidence>
<keyword evidence="8" id="KW-0969">Cilium</keyword>
<accession>A0A512H4H8</accession>
<evidence type="ECO:0000259" key="6">
    <source>
        <dbReference type="Pfam" id="PF02465"/>
    </source>
</evidence>
<dbReference type="PANTHER" id="PTHR30288:SF0">
    <property type="entry name" value="FLAGELLAR HOOK-ASSOCIATED PROTEIN 2"/>
    <property type="match status" value="1"/>
</dbReference>
<sequence>MTTITSSSYVTGSSGTTYLSGLSDLDTSALIEAAVEAKMQPAYRLDDKISALETEESAFSEMTSLLSAVSEALEPLASASVLSSSSDTTSAFAGRSAYLTSSLDTPANYVGLTVTDEADLGNYTLSVEQLATTQKVASQGLSAGTALGVDGSFTLQADDGTAVDITVDASMTASDIAEAINEQSATSGVVATVVRTGSNEQTLVLSSVNTGQAFTLTETSGTAGQALGLVDSSGDFVKPVQEAQQAILTLDGVTVTSDSNDIKDLLPGVSVNLYAATGGETIAVEVGQDLGAALDAIEAFVEAYNAYREFALTQQATDESGAADDAVLFGDSTLKGVNAALYSALNTSVTVDGTTYTLSDMGLSFNDDNTLALDGDVIEEMLLQNPDVVEAFFCSSVSCDSSSLGVVSLPATMPSGTYTLDIDVDEATGKIASATLNGVALTVSGTTLSGPDGSIYEDLWMGYSGTGDATITLAVSTGLADALTTAIDDYTNAGDGRITTRLSSIADDITGKQEKRDRIAERAGDYEERMIAYYAKLEEQISMADIRLQQIEALFYGDDD</sequence>
<keyword evidence="3" id="KW-0175">Coiled coil</keyword>
<comment type="subunit">
    <text evidence="2 5">Homopentamer.</text>
</comment>
<dbReference type="InterPro" id="IPR003481">
    <property type="entry name" value="FliD_N"/>
</dbReference>
<dbReference type="InterPro" id="IPR010809">
    <property type="entry name" value="FliD_C"/>
</dbReference>
<evidence type="ECO:0000313" key="9">
    <source>
        <dbReference type="Proteomes" id="UP000321567"/>
    </source>
</evidence>
<evidence type="ECO:0000256" key="5">
    <source>
        <dbReference type="RuleBase" id="RU362066"/>
    </source>
</evidence>
<keyword evidence="4 5" id="KW-0975">Bacterial flagellum</keyword>
<keyword evidence="8" id="KW-0282">Flagellum</keyword>
<dbReference type="PANTHER" id="PTHR30288">
    <property type="entry name" value="FLAGELLAR CAP/ASSEMBLY PROTEIN FLID"/>
    <property type="match status" value="1"/>
</dbReference>
<comment type="function">
    <text evidence="5">Required for morphogenesis and for the elongation of the flagellar filament by facilitating polymerization of the flagellin monomers at the tip of growing filament. Forms a capping structure, which prevents flagellin subunits (transported through the central channel of the flagellum) from leaking out without polymerization at the distal end.</text>
</comment>
<dbReference type="GO" id="GO:0009421">
    <property type="term" value="C:bacterial-type flagellum filament cap"/>
    <property type="evidence" value="ECO:0007669"/>
    <property type="project" value="InterPro"/>
</dbReference>
<dbReference type="Pfam" id="PF07195">
    <property type="entry name" value="FliD_C"/>
    <property type="match status" value="1"/>
</dbReference>
<organism evidence="8 9">
    <name type="scientific">Pararhodospirillum oryzae</name>
    <dbReference type="NCBI Taxonomy" id="478448"/>
    <lineage>
        <taxon>Bacteria</taxon>
        <taxon>Pseudomonadati</taxon>
        <taxon>Pseudomonadota</taxon>
        <taxon>Alphaproteobacteria</taxon>
        <taxon>Rhodospirillales</taxon>
        <taxon>Rhodospirillaceae</taxon>
        <taxon>Pararhodospirillum</taxon>
    </lineage>
</organism>
<dbReference type="GO" id="GO:0007155">
    <property type="term" value="P:cell adhesion"/>
    <property type="evidence" value="ECO:0007669"/>
    <property type="project" value="InterPro"/>
</dbReference>
<dbReference type="GO" id="GO:0071973">
    <property type="term" value="P:bacterial-type flagellum-dependent cell motility"/>
    <property type="evidence" value="ECO:0007669"/>
    <property type="project" value="TreeGrafter"/>
</dbReference>
<dbReference type="Pfam" id="PF02465">
    <property type="entry name" value="FliD_N"/>
    <property type="match status" value="1"/>
</dbReference>
<gene>
    <name evidence="8" type="ORF">ROR02_04720</name>
</gene>
<dbReference type="GO" id="GO:0005576">
    <property type="term" value="C:extracellular region"/>
    <property type="evidence" value="ECO:0007669"/>
    <property type="project" value="UniProtKB-SubCell"/>
</dbReference>
<reference evidence="8 9" key="1">
    <citation type="submission" date="2019-07" db="EMBL/GenBank/DDBJ databases">
        <title>Whole genome shotgun sequence of Rhodospirillum oryzae NBRC 107573.</title>
        <authorList>
            <person name="Hosoyama A."/>
            <person name="Uohara A."/>
            <person name="Ohji S."/>
            <person name="Ichikawa N."/>
        </authorList>
    </citation>
    <scope>NUCLEOTIDE SEQUENCE [LARGE SCALE GENOMIC DNA]</scope>
    <source>
        <strain evidence="8 9">NBRC 107573</strain>
    </source>
</reference>
<dbReference type="OrthoDB" id="9812018at2"/>
<feature type="domain" description="Flagellar hook-associated protein 2 N-terminal" evidence="6">
    <location>
        <begin position="23"/>
        <end position="134"/>
    </location>
</feature>
<dbReference type="InterPro" id="IPR040026">
    <property type="entry name" value="FliD"/>
</dbReference>
<evidence type="ECO:0000259" key="7">
    <source>
        <dbReference type="Pfam" id="PF07195"/>
    </source>
</evidence>
<feature type="domain" description="Flagellar hook-associated protein 2 C-terminal" evidence="7">
    <location>
        <begin position="243"/>
        <end position="543"/>
    </location>
</feature>
<dbReference type="RefSeq" id="WP_147162403.1">
    <property type="nucleotide sequence ID" value="NZ_BJZO01000007.1"/>
</dbReference>
<evidence type="ECO:0000256" key="3">
    <source>
        <dbReference type="ARBA" id="ARBA00023054"/>
    </source>
</evidence>
<proteinExistence type="inferred from homology"/>
<comment type="caution">
    <text evidence="8">The sequence shown here is derived from an EMBL/GenBank/DDBJ whole genome shotgun (WGS) entry which is preliminary data.</text>
</comment>
<name>A0A512H4H8_9PROT</name>
<dbReference type="EMBL" id="BJZO01000007">
    <property type="protein sequence ID" value="GEO80341.1"/>
    <property type="molecule type" value="Genomic_DNA"/>
</dbReference>
<evidence type="ECO:0000313" key="8">
    <source>
        <dbReference type="EMBL" id="GEO80341.1"/>
    </source>
</evidence>
<keyword evidence="8" id="KW-0966">Cell projection</keyword>
<comment type="similarity">
    <text evidence="1 5">Belongs to the FliD family.</text>
</comment>
<dbReference type="Pfam" id="PF07196">
    <property type="entry name" value="Flagellin_IN"/>
    <property type="match status" value="1"/>
</dbReference>
<dbReference type="InterPro" id="IPR010810">
    <property type="entry name" value="Flagellin_hook_IN_motif"/>
</dbReference>
<protein>
    <recommendedName>
        <fullName evidence="5">Flagellar hook-associated protein 2</fullName>
        <shortName evidence="5">HAP2</shortName>
    </recommendedName>
    <alternativeName>
        <fullName evidence="5">Flagellar cap protein</fullName>
    </alternativeName>
</protein>
<dbReference type="Proteomes" id="UP000321567">
    <property type="component" value="Unassembled WGS sequence"/>
</dbReference>
<evidence type="ECO:0000256" key="2">
    <source>
        <dbReference type="ARBA" id="ARBA00011255"/>
    </source>
</evidence>
<keyword evidence="9" id="KW-1185">Reference proteome</keyword>